<feature type="transmembrane region" description="Helical" evidence="1">
    <location>
        <begin position="189"/>
        <end position="207"/>
    </location>
</feature>
<keyword evidence="1" id="KW-1133">Transmembrane helix</keyword>
<comment type="caution">
    <text evidence="2">The sequence shown here is derived from an EMBL/GenBank/DDBJ whole genome shotgun (WGS) entry which is preliminary data.</text>
</comment>
<dbReference type="Proteomes" id="UP001367508">
    <property type="component" value="Unassembled WGS sequence"/>
</dbReference>
<gene>
    <name evidence="2" type="ORF">VNO77_17960</name>
</gene>
<protein>
    <submittedName>
        <fullName evidence="2">Uncharacterized protein</fullName>
    </submittedName>
</protein>
<evidence type="ECO:0000313" key="3">
    <source>
        <dbReference type="Proteomes" id="UP001367508"/>
    </source>
</evidence>
<sequence>MIESCVRCDRSNKVNQSANSCLLDTPLFVFPSTLTVHLCANKDERNKVFLFLFLFEIYLLSSLSGNIFIQLAFMASFWSFSAMLTVLMACNCSLVLASGSQQNMQVLTSAAPAILPGAPLISPAPSPDIEPLFPTPVTGGVAHSPSYSSLPTIPSSPSPPKPDDLGTPGTVLVFLPSEAPAFQDIYKPLYSISCMTLPVIYMMWLHVL</sequence>
<reference evidence="2 3" key="1">
    <citation type="submission" date="2024-01" db="EMBL/GenBank/DDBJ databases">
        <title>The genomes of 5 underutilized Papilionoideae crops provide insights into root nodulation and disease resistanc.</title>
        <authorList>
            <person name="Jiang F."/>
        </authorList>
    </citation>
    <scope>NUCLEOTIDE SEQUENCE [LARGE SCALE GENOMIC DNA]</scope>
    <source>
        <strain evidence="2">LVBAO_FW01</strain>
        <tissue evidence="2">Leaves</tissue>
    </source>
</reference>
<feature type="transmembrane region" description="Helical" evidence="1">
    <location>
        <begin position="48"/>
        <end position="69"/>
    </location>
</feature>
<name>A0AAN9LNB2_CANGL</name>
<evidence type="ECO:0000313" key="2">
    <source>
        <dbReference type="EMBL" id="KAK7337389.1"/>
    </source>
</evidence>
<evidence type="ECO:0000256" key="1">
    <source>
        <dbReference type="SAM" id="Phobius"/>
    </source>
</evidence>
<organism evidence="2 3">
    <name type="scientific">Canavalia gladiata</name>
    <name type="common">Sword bean</name>
    <name type="synonym">Dolichos gladiatus</name>
    <dbReference type="NCBI Taxonomy" id="3824"/>
    <lineage>
        <taxon>Eukaryota</taxon>
        <taxon>Viridiplantae</taxon>
        <taxon>Streptophyta</taxon>
        <taxon>Embryophyta</taxon>
        <taxon>Tracheophyta</taxon>
        <taxon>Spermatophyta</taxon>
        <taxon>Magnoliopsida</taxon>
        <taxon>eudicotyledons</taxon>
        <taxon>Gunneridae</taxon>
        <taxon>Pentapetalae</taxon>
        <taxon>rosids</taxon>
        <taxon>fabids</taxon>
        <taxon>Fabales</taxon>
        <taxon>Fabaceae</taxon>
        <taxon>Papilionoideae</taxon>
        <taxon>50 kb inversion clade</taxon>
        <taxon>NPAAA clade</taxon>
        <taxon>indigoferoid/millettioid clade</taxon>
        <taxon>Phaseoleae</taxon>
        <taxon>Canavalia</taxon>
    </lineage>
</organism>
<dbReference type="EMBL" id="JAYMYQ010000004">
    <property type="protein sequence ID" value="KAK7337389.1"/>
    <property type="molecule type" value="Genomic_DNA"/>
</dbReference>
<keyword evidence="1" id="KW-0812">Transmembrane</keyword>
<dbReference type="PANTHER" id="PTHR35725">
    <property type="entry name" value="CLASSICAL ARABINOGALACTAN PROTEIN 26"/>
    <property type="match status" value="1"/>
</dbReference>
<dbReference type="PANTHER" id="PTHR35725:SF4">
    <property type="entry name" value="CLASSICAL ARABINOGALACTAN PROTEIN 26"/>
    <property type="match status" value="1"/>
</dbReference>
<keyword evidence="3" id="KW-1185">Reference proteome</keyword>
<feature type="transmembrane region" description="Helical" evidence="1">
    <location>
        <begin position="75"/>
        <end position="97"/>
    </location>
</feature>
<keyword evidence="1" id="KW-0472">Membrane</keyword>
<dbReference type="InterPro" id="IPR039346">
    <property type="entry name" value="AGP25/26"/>
</dbReference>
<proteinExistence type="predicted"/>
<dbReference type="AlphaFoldDB" id="A0AAN9LNB2"/>
<accession>A0AAN9LNB2</accession>